<protein>
    <submittedName>
        <fullName evidence="1">Neurofilament medium polypeptide</fullName>
    </submittedName>
</protein>
<evidence type="ECO:0000313" key="2">
    <source>
        <dbReference type="Proteomes" id="UP000037460"/>
    </source>
</evidence>
<dbReference type="Proteomes" id="UP000037460">
    <property type="component" value="Unassembled WGS sequence"/>
</dbReference>
<sequence>MAAVVHDNTWADVGFVVNYERVDDHVGPYSPKDVTDGWHHFTVAARRGTAAGPKGTSTLFVDGVMVARANAAAMCPLRSLGGHPNTQKGEITQDVGAIAGIEVFCNTALDSDAVNALFRDTLRPIAIAMDKEEDVTTHADGQLYGTDGLIFGAPNRERHPPGGLPVDLLERIAGLGAGLEQTKANVARWFKCPNAKCPTAKRPTAKCPTAKCPTAKRPTAKRPTAKCPTAKCPTAKCPTAKCPTAKCPTAKCPSAVGPVHASSFQDQVDLP</sequence>
<proteinExistence type="predicted"/>
<reference evidence="2" key="1">
    <citation type="journal article" date="2015" name="PLoS Genet.">
        <title>Genome Sequence and Transcriptome Analyses of Chrysochromulina tobin: Metabolic Tools for Enhanced Algal Fitness in the Prominent Order Prymnesiales (Haptophyceae).</title>
        <authorList>
            <person name="Hovde B.T."/>
            <person name="Deodato C.R."/>
            <person name="Hunsperger H.M."/>
            <person name="Ryken S.A."/>
            <person name="Yost W."/>
            <person name="Jha R.K."/>
            <person name="Patterson J."/>
            <person name="Monnat R.J. Jr."/>
            <person name="Barlow S.B."/>
            <person name="Starkenburg S.R."/>
            <person name="Cattolico R.A."/>
        </authorList>
    </citation>
    <scope>NUCLEOTIDE SEQUENCE</scope>
    <source>
        <strain evidence="2">CCMP291</strain>
    </source>
</reference>
<keyword evidence="2" id="KW-1185">Reference proteome</keyword>
<name>A0A0M0JQB9_9EUKA</name>
<dbReference type="OrthoDB" id="8447576at2759"/>
<gene>
    <name evidence="1" type="ORF">Ctob_003521</name>
</gene>
<evidence type="ECO:0000313" key="1">
    <source>
        <dbReference type="EMBL" id="KOO28477.1"/>
    </source>
</evidence>
<comment type="caution">
    <text evidence="1">The sequence shown here is derived from an EMBL/GenBank/DDBJ whole genome shotgun (WGS) entry which is preliminary data.</text>
</comment>
<dbReference type="EMBL" id="JWZX01002564">
    <property type="protein sequence ID" value="KOO28477.1"/>
    <property type="molecule type" value="Genomic_DNA"/>
</dbReference>
<organism evidence="1 2">
    <name type="scientific">Chrysochromulina tobinii</name>
    <dbReference type="NCBI Taxonomy" id="1460289"/>
    <lineage>
        <taxon>Eukaryota</taxon>
        <taxon>Haptista</taxon>
        <taxon>Haptophyta</taxon>
        <taxon>Prymnesiophyceae</taxon>
        <taxon>Prymnesiales</taxon>
        <taxon>Chrysochromulinaceae</taxon>
        <taxon>Chrysochromulina</taxon>
    </lineage>
</organism>
<accession>A0A0M0JQB9</accession>
<dbReference type="AlphaFoldDB" id="A0A0M0JQB9"/>